<dbReference type="EMBL" id="JMZZ02000102">
    <property type="protein sequence ID" value="KFX75361.1"/>
    <property type="molecule type" value="Genomic_DNA"/>
</dbReference>
<dbReference type="Pfam" id="PF21307">
    <property type="entry name" value="Glyco_hydro_95_C"/>
    <property type="match status" value="1"/>
</dbReference>
<dbReference type="InterPro" id="IPR054363">
    <property type="entry name" value="GH95_cat"/>
</dbReference>
<evidence type="ECO:0000256" key="1">
    <source>
        <dbReference type="SAM" id="SignalP"/>
    </source>
</evidence>
<dbReference type="Pfam" id="PF22124">
    <property type="entry name" value="Glyco_hydro_95_cat"/>
    <property type="match status" value="1"/>
</dbReference>
<dbReference type="Gene3D" id="1.50.10.10">
    <property type="match status" value="1"/>
</dbReference>
<reference evidence="4" key="1">
    <citation type="book" date="2014" name="THE 24TH EUROPEAN CONGRESS OF CLINICAL MICROBIOLOGY AND INFECTIOUS DISEASES" publisher="ECCMID 2014" city="Barcelona, Spain">
        <title>Identification of resistance genes in three multidrug-resistant Bacteroides fragilis isolates by whole genome sequencing.</title>
        <editorList>
            <person name="Unknown"/>
            <person name="A."/>
        </editorList>
        <authorList>
            <person name="Sydenham T.V."/>
            <person name="Hasman H."/>
            <person name="Wang M."/>
            <person name="Soki J."/>
            <person name="Nagy E."/>
            <person name="Justesen U.S."/>
        </authorList>
    </citation>
    <scope>NUCLEOTIDE SEQUENCE</scope>
    <source>
        <strain evidence="4">DCMOUH0018B</strain>
    </source>
</reference>
<dbReference type="PROSITE" id="PS51257">
    <property type="entry name" value="PROKAR_LIPOPROTEIN"/>
    <property type="match status" value="1"/>
</dbReference>
<dbReference type="AlphaFoldDB" id="A0A0I9SBK3"/>
<dbReference type="GO" id="GO:0004560">
    <property type="term" value="F:alpha-L-fucosidase activity"/>
    <property type="evidence" value="ECO:0007669"/>
    <property type="project" value="TreeGrafter"/>
</dbReference>
<keyword evidence="1" id="KW-0732">Signal</keyword>
<dbReference type="SUPFAM" id="SSF48208">
    <property type="entry name" value="Six-hairpin glycosidases"/>
    <property type="match status" value="1"/>
</dbReference>
<dbReference type="InterPro" id="IPR008928">
    <property type="entry name" value="6-hairpin_glycosidase_sf"/>
</dbReference>
<feature type="domain" description="Glycosyl hydrolase family 95 catalytic" evidence="3">
    <location>
        <begin position="303"/>
        <end position="663"/>
    </location>
</feature>
<evidence type="ECO:0000259" key="2">
    <source>
        <dbReference type="Pfam" id="PF21307"/>
    </source>
</evidence>
<dbReference type="InterPro" id="IPR049053">
    <property type="entry name" value="AFCA-like_C"/>
</dbReference>
<name>A0A0I9SBK3_BACFG</name>
<proteinExistence type="predicted"/>
<organism evidence="4">
    <name type="scientific">Bacteroides fragilis</name>
    <dbReference type="NCBI Taxonomy" id="817"/>
    <lineage>
        <taxon>Bacteria</taxon>
        <taxon>Pseudomonadati</taxon>
        <taxon>Bacteroidota</taxon>
        <taxon>Bacteroidia</taxon>
        <taxon>Bacteroidales</taxon>
        <taxon>Bacteroidaceae</taxon>
        <taxon>Bacteroides</taxon>
    </lineage>
</organism>
<dbReference type="GO" id="GO:0005975">
    <property type="term" value="P:carbohydrate metabolic process"/>
    <property type="evidence" value="ECO:0007669"/>
    <property type="project" value="InterPro"/>
</dbReference>
<dbReference type="PANTHER" id="PTHR31084:SF0">
    <property type="entry name" value="ALPHA-L-FUCOSIDASE 2"/>
    <property type="match status" value="1"/>
</dbReference>
<evidence type="ECO:0000313" key="4">
    <source>
        <dbReference type="EMBL" id="KFX75361.1"/>
    </source>
</evidence>
<comment type="caution">
    <text evidence="4">The sequence shown here is derived from an EMBL/GenBank/DDBJ whole genome shotgun (WGS) entry which is preliminary data.</text>
</comment>
<evidence type="ECO:0000259" key="3">
    <source>
        <dbReference type="Pfam" id="PF22124"/>
    </source>
</evidence>
<feature type="domain" description="Alpha fucosidase A-like C-terminal" evidence="2">
    <location>
        <begin position="665"/>
        <end position="728"/>
    </location>
</feature>
<dbReference type="InterPro" id="IPR012341">
    <property type="entry name" value="6hp_glycosidase-like_sf"/>
</dbReference>
<dbReference type="PATRIC" id="fig|817.53.peg.1456"/>
<protein>
    <recommendedName>
        <fullName evidence="5">Glycosyl hydrolase family 95 N-terminal domain-containing protein</fullName>
    </recommendedName>
</protein>
<sequence>MKIKLLLLLCCGLWGSCSSYDYCPVTPSESDLVFTGLARSWDEAMPLGNAAVGALVWQRDSSLRLSLDRTDLWDLRPVDSLSGDNFRFSWVKEHIRTKDYLPVQKKLDWPYDMNPAPSKIPGAAIEFPLEKIGAPTQVRLYLNNALCEANWADGTQMQTFVHATEPVGWFVFRNLRTPIEPSILTPVYNKTKPDGSLDPVSGQDLHRLGYQQGETVREGNRITYHQKGYGDFWYDVVVCWKQEGETLYGTWSVTSSLSGEKAAEKAEAALQRGLKQDYQAHLEYWNKYWAQSSVTLPDSILQKQYQNEMYKFASTTREHSYPISLQAVWTADNGKLPPWKGDYHHDLNTQLSYWPAYTGNHLTEGMGYLNTLWNQRDTYKRYTRQYFGTEGMNIPGVCTLTGEPMGGWIQYSMSQTVAAWLAQHFYLHWKYSADRTFLKERAYPFLKDVAIYLEQVSEVTPEGVRKLEFSSSPEVFDNSLQAWFSDMTNYDLAMMHFLFKAAAELAHELNLTDESSHWAALEAQLPDYDVDEEGCLTFAKGYPYNESHRHFSHAMAIHPMGLIDWSDGEKSQHIIRATLKRLDEVGPDYWTGYSYSWLANMKARAFDGKGAAQALRTFAECFCLKNTFHANGDQTKSGKSRFTYRPFTLEGNFAFASGIQEMLLQSHTGTIRIFPALPEEWKDVSFEGLRAMGAFLVSAQMEGGEITRVRIYSEKGGMLKIARPGTLKPDKNYTLSGPDILNIDTQAGEWIELKP</sequence>
<feature type="signal peptide" evidence="1">
    <location>
        <begin position="1"/>
        <end position="21"/>
    </location>
</feature>
<feature type="chain" id="PRO_5044366505" description="Glycosyl hydrolase family 95 N-terminal domain-containing protein" evidence="1">
    <location>
        <begin position="22"/>
        <end position="755"/>
    </location>
</feature>
<dbReference type="PANTHER" id="PTHR31084">
    <property type="entry name" value="ALPHA-L-FUCOSIDASE 2"/>
    <property type="match status" value="1"/>
</dbReference>
<gene>
    <name evidence="4" type="ORF">EE52_0207035</name>
</gene>
<accession>A0A0I9SBK3</accession>
<dbReference type="RefSeq" id="WP_044300022.1">
    <property type="nucleotide sequence ID" value="NZ_CABJEQ010000018.1"/>
</dbReference>
<reference evidence="4" key="2">
    <citation type="submission" date="2014-07" db="EMBL/GenBank/DDBJ databases">
        <title>Genetics and epidemiology of antimicrobial resistance in B. fragilis group.</title>
        <authorList>
            <person name="Sydenham T.V."/>
            <person name="Hasman H."/>
            <person name="Kemp M."/>
            <person name="Justesen U.S."/>
        </authorList>
    </citation>
    <scope>NUCLEOTIDE SEQUENCE [LARGE SCALE GENOMIC DNA]</scope>
    <source>
        <strain evidence="4">DCMOUH0018B</strain>
    </source>
</reference>
<evidence type="ECO:0008006" key="5">
    <source>
        <dbReference type="Google" id="ProtNLM"/>
    </source>
</evidence>